<protein>
    <recommendedName>
        <fullName evidence="4">Orn/Lys/Arg decarboxylases family 1 pyridoxal-P attachment site domain-containing protein</fullName>
    </recommendedName>
</protein>
<reference evidence="5" key="1">
    <citation type="journal article" date="2012" name="Nature">
        <title>The tomato genome sequence provides insights into fleshy fruit evolution.</title>
        <authorList>
            <consortium name="Tomato Genome Consortium"/>
        </authorList>
    </citation>
    <scope>NUCLEOTIDE SEQUENCE [LARGE SCALE GENOMIC DNA]</scope>
    <source>
        <strain evidence="5">cv. Heinz 1706</strain>
    </source>
</reference>
<comment type="cofactor">
    <cofactor evidence="1">
        <name>pyridoxal 5'-phosphate</name>
        <dbReference type="ChEBI" id="CHEBI:597326"/>
    </cofactor>
</comment>
<evidence type="ECO:0000256" key="2">
    <source>
        <dbReference type="ARBA" id="ARBA00022898"/>
    </source>
</evidence>
<dbReference type="InterPro" id="IPR000310">
    <property type="entry name" value="Orn/Lys/Arg_deCO2ase_major_dom"/>
</dbReference>
<keyword evidence="3" id="KW-0472">Membrane</keyword>
<evidence type="ECO:0000313" key="6">
    <source>
        <dbReference type="Proteomes" id="UP000004994"/>
    </source>
</evidence>
<dbReference type="InParanoid" id="K4CDJ9"/>
<reference evidence="5" key="2">
    <citation type="submission" date="2015-06" db="UniProtKB">
        <authorList>
            <consortium name="EnsemblPlants"/>
        </authorList>
    </citation>
    <scope>IDENTIFICATION</scope>
    <source>
        <strain evidence="5">cv. Heinz 1706</strain>
    </source>
</reference>
<keyword evidence="6" id="KW-1185">Reference proteome</keyword>
<dbReference type="EnsemblPlants" id="Solyc07g032590.1.1">
    <property type="protein sequence ID" value="Solyc07g032590.1.1"/>
    <property type="gene ID" value="Solyc07g032590.1"/>
</dbReference>
<evidence type="ECO:0000256" key="3">
    <source>
        <dbReference type="SAM" id="Phobius"/>
    </source>
</evidence>
<dbReference type="PaxDb" id="4081-Solyc07g032590.1.1"/>
<dbReference type="InterPro" id="IPR052357">
    <property type="entry name" value="Orn_Lys_Arg_decarboxylase-I"/>
</dbReference>
<feature type="domain" description="Orn/Lys/Arg decarboxylases family 1 pyridoxal-P attachment site" evidence="4">
    <location>
        <begin position="16"/>
        <end position="120"/>
    </location>
</feature>
<accession>K4CDJ9</accession>
<dbReference type="PANTHER" id="PTHR43277">
    <property type="entry name" value="ARGININE DECARBOXYLASE"/>
    <property type="match status" value="1"/>
</dbReference>
<dbReference type="AlphaFoldDB" id="K4CDJ9"/>
<dbReference type="GO" id="GO:0003824">
    <property type="term" value="F:catalytic activity"/>
    <property type="evidence" value="ECO:0007669"/>
    <property type="project" value="InterPro"/>
</dbReference>
<dbReference type="SUPFAM" id="SSF53383">
    <property type="entry name" value="PLP-dependent transferases"/>
    <property type="match status" value="1"/>
</dbReference>
<evidence type="ECO:0000313" key="5">
    <source>
        <dbReference type="EnsemblPlants" id="Solyc07g032590.1.1"/>
    </source>
</evidence>
<feature type="transmembrane region" description="Helical" evidence="3">
    <location>
        <begin position="146"/>
        <end position="164"/>
    </location>
</feature>
<dbReference type="Gramene" id="Solyc07g032590.1.1">
    <property type="protein sequence ID" value="Solyc07g032590.1.1"/>
    <property type="gene ID" value="Solyc07g032590.1"/>
</dbReference>
<keyword evidence="3" id="KW-1133">Transmembrane helix</keyword>
<organism evidence="5">
    <name type="scientific">Solanum lycopersicum</name>
    <name type="common">Tomato</name>
    <name type="synonym">Lycopersicon esculentum</name>
    <dbReference type="NCBI Taxonomy" id="4081"/>
    <lineage>
        <taxon>Eukaryota</taxon>
        <taxon>Viridiplantae</taxon>
        <taxon>Streptophyta</taxon>
        <taxon>Embryophyta</taxon>
        <taxon>Tracheophyta</taxon>
        <taxon>Spermatophyta</taxon>
        <taxon>Magnoliopsida</taxon>
        <taxon>eudicotyledons</taxon>
        <taxon>Gunneridae</taxon>
        <taxon>Pentapetalae</taxon>
        <taxon>asterids</taxon>
        <taxon>lamiids</taxon>
        <taxon>Solanales</taxon>
        <taxon>Solanaceae</taxon>
        <taxon>Solanoideae</taxon>
        <taxon>Solaneae</taxon>
        <taxon>Solanum</taxon>
        <taxon>Solanum subgen. Lycopersicon</taxon>
    </lineage>
</organism>
<name>K4CDJ9_SOLLC</name>
<evidence type="ECO:0000259" key="4">
    <source>
        <dbReference type="Pfam" id="PF01276"/>
    </source>
</evidence>
<dbReference type="eggNOG" id="ENOG502QWPE">
    <property type="taxonomic scope" value="Eukaryota"/>
</dbReference>
<evidence type="ECO:0000256" key="1">
    <source>
        <dbReference type="ARBA" id="ARBA00001933"/>
    </source>
</evidence>
<dbReference type="HOGENOM" id="CLU_1268800_0_0_1"/>
<sequence length="218" mass="23681">MEGRKAAALLVVSPTYHEAHGAHLGFHLELPSSSLSQGTDLAVQSTHNVTCSLTQSSMLHMQGNLVDRERISKSLQMLQSSSPSYFLLASLDASRAQLIENREAVVDKAMDLALEARILIPDEIITEEALNYVLEMRSNGVIITGAAYYSISSFFAAVLGIFWVQKQLHSELSMGNVKQEVGAYSSKGKQDDPIQAGEARETPASYYSLDVISNGNSS</sequence>
<dbReference type="Proteomes" id="UP000004994">
    <property type="component" value="Chromosome 7"/>
</dbReference>
<dbReference type="Gene3D" id="3.40.640.10">
    <property type="entry name" value="Type I PLP-dependent aspartate aminotransferase-like (Major domain)"/>
    <property type="match status" value="1"/>
</dbReference>
<dbReference type="Pfam" id="PF01276">
    <property type="entry name" value="OKR_DC_1"/>
    <property type="match status" value="1"/>
</dbReference>
<keyword evidence="3" id="KW-0812">Transmembrane</keyword>
<proteinExistence type="predicted"/>
<dbReference type="STRING" id="4081.K4CDJ9"/>
<keyword evidence="2" id="KW-0663">Pyridoxal phosphate</keyword>
<dbReference type="PhylomeDB" id="K4CDJ9"/>
<dbReference type="InterPro" id="IPR015421">
    <property type="entry name" value="PyrdxlP-dep_Trfase_major"/>
</dbReference>
<dbReference type="InterPro" id="IPR015424">
    <property type="entry name" value="PyrdxlP-dep_Trfase"/>
</dbReference>
<dbReference type="PANTHER" id="PTHR43277:SF4">
    <property type="entry name" value="ARGININE DECARBOXYLASE"/>
    <property type="match status" value="1"/>
</dbReference>